<dbReference type="GO" id="GO:0097363">
    <property type="term" value="F:protein O-acetylglucosaminyltransferase activity"/>
    <property type="evidence" value="ECO:0007669"/>
    <property type="project" value="UniProtKB-EC"/>
</dbReference>
<dbReference type="Gene3D" id="1.25.40.10">
    <property type="entry name" value="Tetratricopeptide repeat domain"/>
    <property type="match status" value="4"/>
</dbReference>
<protein>
    <recommendedName>
        <fullName evidence="3">protein O-GlcNAc transferase</fullName>
        <ecNumber evidence="3">2.4.1.255</ecNumber>
    </recommendedName>
</protein>
<evidence type="ECO:0000256" key="1">
    <source>
        <dbReference type="ARBA" id="ARBA00004922"/>
    </source>
</evidence>
<proteinExistence type="inferred from homology"/>
<feature type="repeat" description="TPR" evidence="8">
    <location>
        <begin position="250"/>
        <end position="283"/>
    </location>
</feature>
<evidence type="ECO:0000256" key="9">
    <source>
        <dbReference type="SAM" id="MobiDB-lite"/>
    </source>
</evidence>
<evidence type="ECO:0000313" key="11">
    <source>
        <dbReference type="EMBL" id="KAK9823008.1"/>
    </source>
</evidence>
<accession>A0AAW1QNH1</accession>
<evidence type="ECO:0000259" key="10">
    <source>
        <dbReference type="Pfam" id="PF13844"/>
    </source>
</evidence>
<dbReference type="InterPro" id="IPR019734">
    <property type="entry name" value="TPR_rpt"/>
</dbReference>
<feature type="repeat" description="TPR" evidence="8">
    <location>
        <begin position="175"/>
        <end position="208"/>
    </location>
</feature>
<feature type="repeat" description="TPR" evidence="8">
    <location>
        <begin position="216"/>
        <end position="249"/>
    </location>
</feature>
<dbReference type="Pfam" id="PF13432">
    <property type="entry name" value="TPR_16"/>
    <property type="match status" value="2"/>
</dbReference>
<comment type="caution">
    <text evidence="11">The sequence shown here is derived from an EMBL/GenBank/DDBJ whole genome shotgun (WGS) entry which is preliminary data.</text>
</comment>
<keyword evidence="6" id="KW-0677">Repeat</keyword>
<dbReference type="SUPFAM" id="SSF48452">
    <property type="entry name" value="TPR-like"/>
    <property type="match status" value="2"/>
</dbReference>
<evidence type="ECO:0000313" key="12">
    <source>
        <dbReference type="Proteomes" id="UP001445335"/>
    </source>
</evidence>
<feature type="repeat" description="TPR" evidence="8">
    <location>
        <begin position="284"/>
        <end position="317"/>
    </location>
</feature>
<feature type="domain" description="O-GlcNAc transferase C-terminal" evidence="10">
    <location>
        <begin position="439"/>
        <end position="591"/>
    </location>
</feature>
<dbReference type="SMART" id="SM00028">
    <property type="entry name" value="TPR"/>
    <property type="match status" value="10"/>
</dbReference>
<dbReference type="InterPro" id="IPR029489">
    <property type="entry name" value="OGT/SEC/SPY_C"/>
</dbReference>
<dbReference type="Pfam" id="PF13424">
    <property type="entry name" value="TPR_12"/>
    <property type="match status" value="1"/>
</dbReference>
<dbReference type="PANTHER" id="PTHR44835:SF1">
    <property type="entry name" value="PROTEIN O-GLCNAC TRANSFERASE"/>
    <property type="match status" value="1"/>
</dbReference>
<dbReference type="Gene3D" id="3.40.50.2000">
    <property type="entry name" value="Glycogen Phosphorylase B"/>
    <property type="match status" value="1"/>
</dbReference>
<evidence type="ECO:0000256" key="6">
    <source>
        <dbReference type="ARBA" id="ARBA00022737"/>
    </source>
</evidence>
<feature type="repeat" description="TPR" evidence="8">
    <location>
        <begin position="352"/>
        <end position="385"/>
    </location>
</feature>
<keyword evidence="5" id="KW-0808">Transferase</keyword>
<evidence type="ECO:0000256" key="8">
    <source>
        <dbReference type="PROSITE-ProRule" id="PRU00339"/>
    </source>
</evidence>
<dbReference type="PANTHER" id="PTHR44835">
    <property type="entry name" value="UDP-N-ACETYLGLUCOSAMINE--PEPTIDE N-ACETYLGLUCOSAMINYLTRANSFERASE SPINDLY-RELATED"/>
    <property type="match status" value="1"/>
</dbReference>
<dbReference type="Gene3D" id="3.40.50.11380">
    <property type="match status" value="1"/>
</dbReference>
<dbReference type="AlphaFoldDB" id="A0AAW1QNH1"/>
<reference evidence="11 12" key="1">
    <citation type="journal article" date="2024" name="Nat. Commun.">
        <title>Phylogenomics reveals the evolutionary origins of lichenization in chlorophyte algae.</title>
        <authorList>
            <person name="Puginier C."/>
            <person name="Libourel C."/>
            <person name="Otte J."/>
            <person name="Skaloud P."/>
            <person name="Haon M."/>
            <person name="Grisel S."/>
            <person name="Petersen M."/>
            <person name="Berrin J.G."/>
            <person name="Delaux P.M."/>
            <person name="Dal Grande F."/>
            <person name="Keller J."/>
        </authorList>
    </citation>
    <scope>NUCLEOTIDE SEQUENCE [LARGE SCALE GENOMIC DNA]</scope>
    <source>
        <strain evidence="11 12">SAG 245.80</strain>
    </source>
</reference>
<dbReference type="EMBL" id="JALJOU010000081">
    <property type="protein sequence ID" value="KAK9823008.1"/>
    <property type="molecule type" value="Genomic_DNA"/>
</dbReference>
<keyword evidence="4" id="KW-0328">Glycosyltransferase</keyword>
<dbReference type="PROSITE" id="PS50293">
    <property type="entry name" value="TPR_REGION"/>
    <property type="match status" value="1"/>
</dbReference>
<dbReference type="PROSITE" id="PS50005">
    <property type="entry name" value="TPR"/>
    <property type="match status" value="6"/>
</dbReference>
<evidence type="ECO:0000256" key="7">
    <source>
        <dbReference type="ARBA" id="ARBA00022803"/>
    </source>
</evidence>
<feature type="compositionally biased region" description="Basic and acidic residues" evidence="9">
    <location>
        <begin position="16"/>
        <end position="29"/>
    </location>
</feature>
<dbReference type="Pfam" id="PF13844">
    <property type="entry name" value="Glyco_transf_41"/>
    <property type="match status" value="2"/>
</dbReference>
<evidence type="ECO:0000256" key="5">
    <source>
        <dbReference type="ARBA" id="ARBA00022679"/>
    </source>
</evidence>
<feature type="repeat" description="TPR" evidence="8">
    <location>
        <begin position="141"/>
        <end position="174"/>
    </location>
</feature>
<feature type="region of interest" description="Disordered" evidence="9">
    <location>
        <begin position="1"/>
        <end position="29"/>
    </location>
</feature>
<dbReference type="Proteomes" id="UP001445335">
    <property type="component" value="Unassembled WGS sequence"/>
</dbReference>
<comment type="pathway">
    <text evidence="1">Protein modification; protein glycosylation.</text>
</comment>
<evidence type="ECO:0000256" key="2">
    <source>
        <dbReference type="ARBA" id="ARBA00005386"/>
    </source>
</evidence>
<dbReference type="Pfam" id="PF13431">
    <property type="entry name" value="TPR_17"/>
    <property type="match status" value="1"/>
</dbReference>
<organism evidence="11 12">
    <name type="scientific">Elliptochloris bilobata</name>
    <dbReference type="NCBI Taxonomy" id="381761"/>
    <lineage>
        <taxon>Eukaryota</taxon>
        <taxon>Viridiplantae</taxon>
        <taxon>Chlorophyta</taxon>
        <taxon>core chlorophytes</taxon>
        <taxon>Trebouxiophyceae</taxon>
        <taxon>Trebouxiophyceae incertae sedis</taxon>
        <taxon>Elliptochloris clade</taxon>
        <taxon>Elliptochloris</taxon>
    </lineage>
</organism>
<name>A0AAW1QNH1_9CHLO</name>
<keyword evidence="12" id="KW-1185">Reference proteome</keyword>
<comment type="similarity">
    <text evidence="2">Belongs to the glycosyltransferase 41 family. O-GlcNAc transferase subfamily.</text>
</comment>
<evidence type="ECO:0000256" key="4">
    <source>
        <dbReference type="ARBA" id="ARBA00022676"/>
    </source>
</evidence>
<feature type="compositionally biased region" description="Basic residues" evidence="9">
    <location>
        <begin position="1"/>
        <end position="14"/>
    </location>
</feature>
<evidence type="ECO:0000256" key="3">
    <source>
        <dbReference type="ARBA" id="ARBA00011970"/>
    </source>
</evidence>
<sequence length="763" mass="80478">MKHVLRSRQHRGAHRLQGEHTRQPPADCTRDADAACVRGRCMAALGNSAEAYVALMAALAAEPGHAGALLELGSLYRVSGLLPEAAAVLRGVAAAQPGDAPTQHALAVVLTDLGTQMKLAGRVAEGVAHYEEAVVACPSYAPAFYNIGVVHSEARDFANAKTFYERAIEASPSYAEAHCNLGVIHRDAGRLEAAVACYEAALAAAPSFAIVQQNLSIALTELGTRAKLAGERERSVALYERALALAPRYPDALYNLGVACSEAGQAERALHLYELAVHFQPACAEAWNNLGVLQRSAGNLERAVACYRTALQLRPSFPQAVNNVAVVLTAQGRVSEALALLQAALTAAPDYAEAHNNLGVLQRDVGAIKEAIASYERCLELAPESRNAGQNRLLALNYIMPGEDAAVCAAHTQWGEAFQRMHPPMQALVAEEVDADPARPLVVGYVSPDLFTHSVSYFAEAPLALHNSTRVRHIVYSCVPMADAKTARLRAAVAAAGGAWHEVGALPEAELAARVRADRCDVLVELTGHTAGNRLGVLAMRPAPVQVTWIGYPNSTGLGAVGYRLTDAAADPPDTAQTYAEELVRLPGCFLCYTPAADVPPVAPLPALEHGFVTFGSFNALAKVTPEVLRLWARILAAVPDARLLLKNKPFACESARAHFLAALAAEGVAPARVDVLPLTAGTAEHLALYAALDVSLDPFPYAGTTTTCESLFMGVPVVTLAGACHAHNVGVSLLEAVGLQRGWVAASHDEYVALAVAAAHDA</sequence>
<gene>
    <name evidence="11" type="ORF">WJX81_006345</name>
</gene>
<dbReference type="EC" id="2.4.1.255" evidence="3"/>
<keyword evidence="7 8" id="KW-0802">TPR repeat</keyword>
<dbReference type="Pfam" id="PF00515">
    <property type="entry name" value="TPR_1"/>
    <property type="match status" value="1"/>
</dbReference>
<feature type="domain" description="O-GlcNAc transferase C-terminal" evidence="10">
    <location>
        <begin position="612"/>
        <end position="761"/>
    </location>
</feature>
<dbReference type="InterPro" id="IPR011990">
    <property type="entry name" value="TPR-like_helical_dom_sf"/>
</dbReference>
<dbReference type="InterPro" id="IPR051939">
    <property type="entry name" value="Glycosyltr_41/O-GlcNAc_trsf"/>
</dbReference>